<reference evidence="1 2" key="1">
    <citation type="submission" date="2009-02" db="EMBL/GenBank/DDBJ databases">
        <title>Draft genome sequence of Bifidobacterium pseudocatenulatum (DSM 20438).</title>
        <authorList>
            <person name="Sudarsanam P."/>
            <person name="Ley R."/>
            <person name="Guruge J."/>
            <person name="Turnbaugh P.J."/>
            <person name="Mahowald M."/>
            <person name="Liep D."/>
            <person name="Gordon J."/>
        </authorList>
    </citation>
    <scope>NUCLEOTIDE SEQUENCE [LARGE SCALE GENOMIC DNA]</scope>
    <source>
        <strain evidence="1 2">DSM 20438</strain>
    </source>
</reference>
<protein>
    <submittedName>
        <fullName evidence="1">Uncharacterized protein</fullName>
    </submittedName>
</protein>
<dbReference type="Proteomes" id="UP000003875">
    <property type="component" value="Unassembled WGS sequence"/>
</dbReference>
<dbReference type="EMBL" id="ABXX02000002">
    <property type="protein sequence ID" value="EEG71388.1"/>
    <property type="molecule type" value="Genomic_DNA"/>
</dbReference>
<organism evidence="1 2">
    <name type="scientific">Bifidobacterium pseudocatenulatum DSM 20438 = JCM 1200 = LMG 10505</name>
    <dbReference type="NCBI Taxonomy" id="547043"/>
    <lineage>
        <taxon>Bacteria</taxon>
        <taxon>Bacillati</taxon>
        <taxon>Actinomycetota</taxon>
        <taxon>Actinomycetes</taxon>
        <taxon>Bifidobacteriales</taxon>
        <taxon>Bifidobacteriaceae</taxon>
        <taxon>Bifidobacterium</taxon>
    </lineage>
</organism>
<reference evidence="1 2" key="2">
    <citation type="submission" date="2009-02" db="EMBL/GenBank/DDBJ databases">
        <authorList>
            <person name="Fulton L."/>
            <person name="Clifton S."/>
            <person name="Fulton B."/>
            <person name="Xu J."/>
            <person name="Minx P."/>
            <person name="Pepin K.H."/>
            <person name="Johnson M."/>
            <person name="Bhonagiri V."/>
            <person name="Nash W.E."/>
            <person name="Mardis E.R."/>
            <person name="Wilson R.K."/>
        </authorList>
    </citation>
    <scope>NUCLEOTIDE SEQUENCE [LARGE SCALE GENOMIC DNA]</scope>
    <source>
        <strain evidence="1 2">DSM 20438</strain>
    </source>
</reference>
<evidence type="ECO:0000313" key="1">
    <source>
        <dbReference type="EMBL" id="EEG71388.1"/>
    </source>
</evidence>
<dbReference type="AlphaFoldDB" id="C0BRU4"/>
<sequence length="39" mass="4560">MRNCSCCDPYDNSQPIAEPYVLQSGYLHRKIAWQITMKV</sequence>
<comment type="caution">
    <text evidence="1">The sequence shown here is derived from an EMBL/GenBank/DDBJ whole genome shotgun (WGS) entry which is preliminary data.</text>
</comment>
<accession>C0BRU4</accession>
<gene>
    <name evidence="1" type="ORF">BIFPSEUDO_03358</name>
</gene>
<proteinExistence type="predicted"/>
<evidence type="ECO:0000313" key="2">
    <source>
        <dbReference type="Proteomes" id="UP000003875"/>
    </source>
</evidence>
<name>C0BRU4_BIFPS</name>